<protein>
    <submittedName>
        <fullName evidence="1">Uncharacterized protein</fullName>
    </submittedName>
</protein>
<evidence type="ECO:0000313" key="1">
    <source>
        <dbReference type="EMBL" id="MBX65465.1"/>
    </source>
</evidence>
<accession>A0A2P2QEU6</accession>
<name>A0A2P2QEU6_RHIMU</name>
<sequence length="24" mass="2927">MRSFWGIEIKSSSQFMESERFEKS</sequence>
<proteinExistence type="predicted"/>
<reference evidence="1" key="1">
    <citation type="submission" date="2018-02" db="EMBL/GenBank/DDBJ databases">
        <title>Rhizophora mucronata_Transcriptome.</title>
        <authorList>
            <person name="Meera S.P."/>
            <person name="Sreeshan A."/>
            <person name="Augustine A."/>
        </authorList>
    </citation>
    <scope>NUCLEOTIDE SEQUENCE</scope>
    <source>
        <tissue evidence="1">Leaf</tissue>
    </source>
</reference>
<organism evidence="1">
    <name type="scientific">Rhizophora mucronata</name>
    <name type="common">Asiatic mangrove</name>
    <dbReference type="NCBI Taxonomy" id="61149"/>
    <lineage>
        <taxon>Eukaryota</taxon>
        <taxon>Viridiplantae</taxon>
        <taxon>Streptophyta</taxon>
        <taxon>Embryophyta</taxon>
        <taxon>Tracheophyta</taxon>
        <taxon>Spermatophyta</taxon>
        <taxon>Magnoliopsida</taxon>
        <taxon>eudicotyledons</taxon>
        <taxon>Gunneridae</taxon>
        <taxon>Pentapetalae</taxon>
        <taxon>rosids</taxon>
        <taxon>fabids</taxon>
        <taxon>Malpighiales</taxon>
        <taxon>Rhizophoraceae</taxon>
        <taxon>Rhizophora</taxon>
    </lineage>
</organism>
<dbReference type="AlphaFoldDB" id="A0A2P2QEU6"/>
<dbReference type="EMBL" id="GGEC01084981">
    <property type="protein sequence ID" value="MBX65465.1"/>
    <property type="molecule type" value="Transcribed_RNA"/>
</dbReference>